<dbReference type="Pfam" id="PF00231">
    <property type="entry name" value="ATP-synt"/>
    <property type="match status" value="1"/>
</dbReference>
<dbReference type="OrthoDB" id="9812769at2"/>
<dbReference type="GO" id="GO:0046933">
    <property type="term" value="F:proton-transporting ATP synthase activity, rotational mechanism"/>
    <property type="evidence" value="ECO:0007669"/>
    <property type="project" value="UniProtKB-UniRule"/>
</dbReference>
<dbReference type="GO" id="GO:0005886">
    <property type="term" value="C:plasma membrane"/>
    <property type="evidence" value="ECO:0007669"/>
    <property type="project" value="UniProtKB-SubCell"/>
</dbReference>
<dbReference type="EMBL" id="FQUW01000014">
    <property type="protein sequence ID" value="SHF05547.1"/>
    <property type="molecule type" value="Genomic_DNA"/>
</dbReference>
<keyword evidence="10 13" id="KW-0139">CF(1)</keyword>
<evidence type="ECO:0000256" key="9">
    <source>
        <dbReference type="ARBA" id="ARBA00023136"/>
    </source>
</evidence>
<dbReference type="FunFam" id="1.10.287.80:FF:000001">
    <property type="entry name" value="ATP synthase gamma chain"/>
    <property type="match status" value="1"/>
</dbReference>
<evidence type="ECO:0000313" key="15">
    <source>
        <dbReference type="Proteomes" id="UP000184196"/>
    </source>
</evidence>
<dbReference type="PRINTS" id="PR00126">
    <property type="entry name" value="ATPASEGAMMA"/>
</dbReference>
<evidence type="ECO:0000256" key="3">
    <source>
        <dbReference type="ARBA" id="ARBA00007681"/>
    </source>
</evidence>
<dbReference type="InterPro" id="IPR023632">
    <property type="entry name" value="ATP_synth_F1_gsu_CS"/>
</dbReference>
<keyword evidence="8 13" id="KW-0406">Ion transport</keyword>
<evidence type="ECO:0000256" key="12">
    <source>
        <dbReference type="ARBA" id="ARBA00060385"/>
    </source>
</evidence>
<dbReference type="PROSITE" id="PS00153">
    <property type="entry name" value="ATPASE_GAMMA"/>
    <property type="match status" value="1"/>
</dbReference>
<keyword evidence="7 13" id="KW-0375">Hydrogen ion transport</keyword>
<evidence type="ECO:0000256" key="10">
    <source>
        <dbReference type="ARBA" id="ARBA00023196"/>
    </source>
</evidence>
<dbReference type="FunFam" id="1.10.287.80:FF:000003">
    <property type="entry name" value="ATP synthase gamma chain, chloroplastic"/>
    <property type="match status" value="1"/>
</dbReference>
<keyword evidence="9 13" id="KW-0472">Membrane</keyword>
<keyword evidence="15" id="KW-1185">Reference proteome</keyword>
<dbReference type="PANTHER" id="PTHR11693:SF22">
    <property type="entry name" value="ATP SYNTHASE SUBUNIT GAMMA, MITOCHONDRIAL"/>
    <property type="match status" value="1"/>
</dbReference>
<accession>A0A1M4YIG6</accession>
<dbReference type="InterPro" id="IPR035968">
    <property type="entry name" value="ATP_synth_F1_ATPase_gsu"/>
</dbReference>
<dbReference type="NCBIfam" id="NF004145">
    <property type="entry name" value="PRK05621.1-2"/>
    <property type="match status" value="1"/>
</dbReference>
<dbReference type="NCBIfam" id="TIGR01146">
    <property type="entry name" value="ATPsyn_F1gamma"/>
    <property type="match status" value="1"/>
</dbReference>
<dbReference type="GO" id="GO:0009579">
    <property type="term" value="C:thylakoid"/>
    <property type="evidence" value="ECO:0007669"/>
    <property type="project" value="UniProtKB-SubCell"/>
</dbReference>
<dbReference type="AlphaFoldDB" id="A0A1M4YIG6"/>
<evidence type="ECO:0000256" key="2">
    <source>
        <dbReference type="ARBA" id="ARBA00004170"/>
    </source>
</evidence>
<evidence type="ECO:0000256" key="6">
    <source>
        <dbReference type="ARBA" id="ARBA00022519"/>
    </source>
</evidence>
<keyword evidence="5 13" id="KW-1003">Cell membrane</keyword>
<evidence type="ECO:0000256" key="1">
    <source>
        <dbReference type="ARBA" id="ARBA00003456"/>
    </source>
</evidence>
<dbReference type="GO" id="GO:0005524">
    <property type="term" value="F:ATP binding"/>
    <property type="evidence" value="ECO:0007669"/>
    <property type="project" value="UniProtKB-UniRule"/>
</dbReference>
<dbReference type="PANTHER" id="PTHR11693">
    <property type="entry name" value="ATP SYNTHASE GAMMA CHAIN"/>
    <property type="match status" value="1"/>
</dbReference>
<dbReference type="CDD" id="cd12151">
    <property type="entry name" value="F1-ATPase_gamma"/>
    <property type="match status" value="1"/>
</dbReference>
<evidence type="ECO:0000256" key="5">
    <source>
        <dbReference type="ARBA" id="ARBA00022475"/>
    </source>
</evidence>
<comment type="similarity">
    <text evidence="3 13">Belongs to the ATPase gamma chain family.</text>
</comment>
<dbReference type="HAMAP" id="MF_00815">
    <property type="entry name" value="ATP_synth_gamma_bact"/>
    <property type="match status" value="1"/>
</dbReference>
<dbReference type="Gene3D" id="3.40.1380.10">
    <property type="match status" value="1"/>
</dbReference>
<evidence type="ECO:0000256" key="13">
    <source>
        <dbReference type="HAMAP-Rule" id="MF_00815"/>
    </source>
</evidence>
<dbReference type="GO" id="GO:0042777">
    <property type="term" value="P:proton motive force-driven plasma membrane ATP synthesis"/>
    <property type="evidence" value="ECO:0007669"/>
    <property type="project" value="UniProtKB-UniRule"/>
</dbReference>
<evidence type="ECO:0000313" key="14">
    <source>
        <dbReference type="EMBL" id="SHF05547.1"/>
    </source>
</evidence>
<evidence type="ECO:0000256" key="8">
    <source>
        <dbReference type="ARBA" id="ARBA00023065"/>
    </source>
</evidence>
<dbReference type="GO" id="GO:0045259">
    <property type="term" value="C:proton-transporting ATP synthase complex"/>
    <property type="evidence" value="ECO:0007669"/>
    <property type="project" value="UniProtKB-KW"/>
</dbReference>
<dbReference type="FunFam" id="3.40.1380.10:FF:000006">
    <property type="entry name" value="ATP synthase gamma chain"/>
    <property type="match status" value="1"/>
</dbReference>
<protein>
    <recommendedName>
        <fullName evidence="13">ATP synthase gamma chain</fullName>
    </recommendedName>
    <alternativeName>
        <fullName evidence="13">ATP synthase F1 sector gamma subunit</fullName>
    </alternativeName>
    <alternativeName>
        <fullName evidence="13">F-ATPase gamma subunit</fullName>
    </alternativeName>
</protein>
<dbReference type="InterPro" id="IPR000131">
    <property type="entry name" value="ATP_synth_F1_gsu"/>
</dbReference>
<name>A0A1M4YIG6_9FIRM</name>
<keyword evidence="6" id="KW-0997">Cell inner membrane</keyword>
<reference evidence="15" key="1">
    <citation type="submission" date="2016-11" db="EMBL/GenBank/DDBJ databases">
        <authorList>
            <person name="Varghese N."/>
            <person name="Submissions S."/>
        </authorList>
    </citation>
    <scope>NUCLEOTIDE SEQUENCE [LARGE SCALE GENOMIC DNA]</scope>
    <source>
        <strain evidence="15">DSM 11792</strain>
    </source>
</reference>
<evidence type="ECO:0000256" key="7">
    <source>
        <dbReference type="ARBA" id="ARBA00022781"/>
    </source>
</evidence>
<keyword evidence="11 13" id="KW-0066">ATP synthesis</keyword>
<comment type="function">
    <text evidence="1 13">Produces ATP from ADP in the presence of a proton gradient across the membrane. The gamma chain is believed to be important in regulating ATPase activity and the flow of protons through the CF(0) complex.</text>
</comment>
<dbReference type="SUPFAM" id="SSF52943">
    <property type="entry name" value="ATP synthase (F1-ATPase), gamma subunit"/>
    <property type="match status" value="1"/>
</dbReference>
<dbReference type="Gene3D" id="1.10.287.80">
    <property type="entry name" value="ATP synthase, gamma subunit, helix hairpin domain"/>
    <property type="match status" value="2"/>
</dbReference>
<dbReference type="Proteomes" id="UP000184196">
    <property type="component" value="Unassembled WGS sequence"/>
</dbReference>
<evidence type="ECO:0000256" key="11">
    <source>
        <dbReference type="ARBA" id="ARBA00023310"/>
    </source>
</evidence>
<gene>
    <name evidence="13" type="primary">atpG</name>
    <name evidence="14" type="ORF">SAMN02745218_01340</name>
</gene>
<proteinExistence type="inferred from homology"/>
<evidence type="ECO:0000256" key="4">
    <source>
        <dbReference type="ARBA" id="ARBA00022448"/>
    </source>
</evidence>
<keyword evidence="4 13" id="KW-0813">Transport</keyword>
<comment type="subcellular location">
    <subcellularLocation>
        <location evidence="13">Cell membrane</location>
        <topology evidence="13">Peripheral membrane protein</topology>
    </subcellularLocation>
    <subcellularLocation>
        <location evidence="2">Membrane</location>
        <topology evidence="2">Peripheral membrane protein</topology>
    </subcellularLocation>
    <subcellularLocation>
        <location evidence="12">Thylakoid</location>
    </subcellularLocation>
</comment>
<organism evidence="14 15">
    <name type="scientific">Desulfofundulus australicus DSM 11792</name>
    <dbReference type="NCBI Taxonomy" id="1121425"/>
    <lineage>
        <taxon>Bacteria</taxon>
        <taxon>Bacillati</taxon>
        <taxon>Bacillota</taxon>
        <taxon>Clostridia</taxon>
        <taxon>Eubacteriales</taxon>
        <taxon>Peptococcaceae</taxon>
        <taxon>Desulfofundulus</taxon>
    </lineage>
</organism>
<comment type="subunit">
    <text evidence="13">F-type ATPases have 2 components, CF(1) - the catalytic core - and CF(0) - the membrane proton channel. CF(1) has five subunits: alpha(3), beta(3), gamma(1), delta(1), epsilon(1). CF(0) has three main subunits: a, b and c.</text>
</comment>
<sequence>MPSLRDLRRRIKSIKSTQQITKAMKAVSAAKMRRAQEQVLSARPYARRMKDVLGRVGTAAGGVKHPLLEVREPRKVAYVLITADRGLCGGFNANLIRRTIQEINNLNAEVSLICVGRKGRDYFRRRGYNIVQQYVGLGETIKVSQAREIARYVMEKYSAGEFDVVYLIYSEFINVLVQRPKVVKLLPVEPPEEQENGRDKPARVEYIFEPSAESVLSELLPMYVENMVFHGLLESKASEHSARMTAMDNATKNAGEMIDKLTLSMNRARQAAITKEISEIVGGAAALE</sequence>
<dbReference type="RefSeq" id="WP_073164431.1">
    <property type="nucleotide sequence ID" value="NZ_FQUW01000014.1"/>
</dbReference>